<proteinExistence type="predicted"/>
<dbReference type="InterPro" id="IPR057601">
    <property type="entry name" value="Oar-like_b-barrel"/>
</dbReference>
<dbReference type="AlphaFoldDB" id="A0A1H4MSF7"/>
<dbReference type="OrthoDB" id="97893at2"/>
<accession>A0A1H4MSF7</accession>
<dbReference type="InterPro" id="IPR036942">
    <property type="entry name" value="Beta-barrel_TonB_sf"/>
</dbReference>
<feature type="domain" description="TonB-dependent transporter Oar-like beta-barrel" evidence="6">
    <location>
        <begin position="258"/>
        <end position="437"/>
    </location>
</feature>
<dbReference type="SUPFAM" id="SSF56935">
    <property type="entry name" value="Porins"/>
    <property type="match status" value="1"/>
</dbReference>
<evidence type="ECO:0000256" key="5">
    <source>
        <dbReference type="SAM" id="SignalP"/>
    </source>
</evidence>
<feature type="signal peptide" evidence="5">
    <location>
        <begin position="1"/>
        <end position="28"/>
    </location>
</feature>
<evidence type="ECO:0000313" key="7">
    <source>
        <dbReference type="EMBL" id="SEB86011.1"/>
    </source>
</evidence>
<dbReference type="InterPro" id="IPR037066">
    <property type="entry name" value="Plug_dom_sf"/>
</dbReference>
<evidence type="ECO:0000313" key="8">
    <source>
        <dbReference type="Proteomes" id="UP000182409"/>
    </source>
</evidence>
<organism evidence="7 8">
    <name type="scientific">Terriglobus roseus</name>
    <dbReference type="NCBI Taxonomy" id="392734"/>
    <lineage>
        <taxon>Bacteria</taxon>
        <taxon>Pseudomonadati</taxon>
        <taxon>Acidobacteriota</taxon>
        <taxon>Terriglobia</taxon>
        <taxon>Terriglobales</taxon>
        <taxon>Acidobacteriaceae</taxon>
        <taxon>Terriglobus</taxon>
    </lineage>
</organism>
<feature type="chain" id="PRO_5010158343" evidence="5">
    <location>
        <begin position="29"/>
        <end position="1119"/>
    </location>
</feature>
<dbReference type="RefSeq" id="WP_074655917.1">
    <property type="nucleotide sequence ID" value="NZ_FNSD01000001.1"/>
</dbReference>
<gene>
    <name evidence="7" type="ORF">SAMN05443244_2028</name>
</gene>
<reference evidence="7 8" key="1">
    <citation type="submission" date="2016-10" db="EMBL/GenBank/DDBJ databases">
        <authorList>
            <person name="de Groot N.N."/>
        </authorList>
    </citation>
    <scope>NUCLEOTIDE SEQUENCE [LARGE SCALE GENOMIC DNA]</scope>
    <source>
        <strain evidence="7 8">AB35.6</strain>
    </source>
</reference>
<evidence type="ECO:0000256" key="1">
    <source>
        <dbReference type="ARBA" id="ARBA00004442"/>
    </source>
</evidence>
<dbReference type="SUPFAM" id="SSF49464">
    <property type="entry name" value="Carboxypeptidase regulatory domain-like"/>
    <property type="match status" value="1"/>
</dbReference>
<dbReference type="Gene3D" id="2.40.170.20">
    <property type="entry name" value="TonB-dependent receptor, beta-barrel domain"/>
    <property type="match status" value="1"/>
</dbReference>
<dbReference type="Gene3D" id="2.170.130.10">
    <property type="entry name" value="TonB-dependent receptor, plug domain"/>
    <property type="match status" value="1"/>
</dbReference>
<keyword evidence="2" id="KW-0472">Membrane</keyword>
<feature type="compositionally biased region" description="Polar residues" evidence="4">
    <location>
        <begin position="387"/>
        <end position="407"/>
    </location>
</feature>
<dbReference type="GO" id="GO:0009279">
    <property type="term" value="C:cell outer membrane"/>
    <property type="evidence" value="ECO:0007669"/>
    <property type="project" value="UniProtKB-SubCell"/>
</dbReference>
<dbReference type="Pfam" id="PF25183">
    <property type="entry name" value="OMP_b-brl_4"/>
    <property type="match status" value="1"/>
</dbReference>
<dbReference type="Pfam" id="PF13620">
    <property type="entry name" value="CarboxypepD_reg"/>
    <property type="match status" value="1"/>
</dbReference>
<evidence type="ECO:0000256" key="3">
    <source>
        <dbReference type="ARBA" id="ARBA00023237"/>
    </source>
</evidence>
<keyword evidence="5" id="KW-0732">Signal</keyword>
<protein>
    <submittedName>
        <fullName evidence="7">Outer membrane receptor proteins, mostly Fe transport</fullName>
    </submittedName>
</protein>
<dbReference type="Proteomes" id="UP000182409">
    <property type="component" value="Unassembled WGS sequence"/>
</dbReference>
<keyword evidence="7" id="KW-0675">Receptor</keyword>
<name>A0A1H4MSF7_9BACT</name>
<evidence type="ECO:0000256" key="2">
    <source>
        <dbReference type="ARBA" id="ARBA00023136"/>
    </source>
</evidence>
<dbReference type="EMBL" id="FNSD01000001">
    <property type="protein sequence ID" value="SEB86011.1"/>
    <property type="molecule type" value="Genomic_DNA"/>
</dbReference>
<dbReference type="InterPro" id="IPR008969">
    <property type="entry name" value="CarboxyPept-like_regulatory"/>
</dbReference>
<evidence type="ECO:0000259" key="6">
    <source>
        <dbReference type="Pfam" id="PF25183"/>
    </source>
</evidence>
<dbReference type="Gene3D" id="2.60.40.1120">
    <property type="entry name" value="Carboxypeptidase-like, regulatory domain"/>
    <property type="match status" value="1"/>
</dbReference>
<comment type="subcellular location">
    <subcellularLocation>
        <location evidence="1">Cell outer membrane</location>
    </subcellularLocation>
</comment>
<sequence>MNKQFVRLALAACLISAPTVFCTSSAFAQDQSAVTGGLNGSVTDPSGAAIVGAKVTITGPQGSITTTTDKNGRFGATTLRPGYYDVKVEQAGFSTTTAVHNEVNVSTTSSLNLKMNVGSEATTVQVTSEAVPVDTESTAITATLTDTFYNAIPMPRNVTAIFYAAPGVQSGQVNASANQVGPGANNPSIGGASGLENLYVVDGVTITDQAFGSIGTFNRYHGSLGTGINLAFIKEVDVKTYGFEPQYGKATGGIVQIVTKSGGNAFHGALSAYFAPAAFYASRRQFYQYGYKLSTPSQTLSSPAFDAAIEIGGYVPHLKDKLFFFGAFDPSLTRSMVQANPNAPAASVALGAFGTTASSMNYAGKLTYKMGERTTLELTAFGDPSRHNTVPSTLSSGDPNSTKSSWNYGSQDELARLDTALSNSWTVDLSYSYNHNHFSEIPAFNQYAVTNTVPTFSGGASVTSGLGAYEPSVNNTYSISANTAKIVHLFGTHTFSVGYGYDHTNFADFPTRSGNLFPVVTTNYLGGAVAKKSYVPTGVLTDGQFNIAPINSSDLTDHTCTACPIVNGVSVYASSTRGQYAGRSILAQGRYHQAYGEDVYQMNKFITLNLGVRWEQQRMTAPVQSYNYGASWSPRVGINIDPMGDRKSKIFFNFGRNFWAAPLDAAIRSLGGEIDSYNMAFAPTYNAATGTFTIIPDQAHALNGTPRRTSGGSTTNFAAPTYSLGGEGVLAGTKQEYEDEYVAGYERTLGKTLVFKARYTDRRLGRIIEDVGSQSPEGFYILSGFNGGITNPGPKTDIAINEQEVTYTPAQYAAAQARSVGGAYVAPVAGCTADNDTAAALGGIFVNGRNQPVGGACILNPDTADNAANPAVNANGGDGIPDGFVKPIRRFNSVEFELDKRFSNHWLAVTNFRWGNLYGNYEGAYRNDNGQSDPGISSLFDFTSGKLGLLGDQFTPGPLSSDRRTVGNVFLSYSFAGGSTNSFISNAVKGLTLGLGARGQSGVPLSVLGIHPAYQNSGEVPLGGRGVAGRTPANTQLDMHAEYALPLGHIGGEASRLRVTWDMFNVTNSQFQTARNQTSQLGASSAPIVGSTPPLNADYNRPTSFQAPFYARGSVRYEF</sequence>
<feature type="region of interest" description="Disordered" evidence="4">
    <location>
        <begin position="382"/>
        <end position="407"/>
    </location>
</feature>
<keyword evidence="3" id="KW-0998">Cell outer membrane</keyword>
<evidence type="ECO:0000256" key="4">
    <source>
        <dbReference type="SAM" id="MobiDB-lite"/>
    </source>
</evidence>